<gene>
    <name evidence="1" type="ORF">VNO78_19729</name>
</gene>
<dbReference type="GO" id="GO:0051087">
    <property type="term" value="F:protein-folding chaperone binding"/>
    <property type="evidence" value="ECO:0007669"/>
    <property type="project" value="InterPro"/>
</dbReference>
<dbReference type="PANTHER" id="PTHR45862">
    <property type="entry name" value="PROTEIN SGT1 HOMOLOG"/>
    <property type="match status" value="1"/>
</dbReference>
<evidence type="ECO:0000313" key="1">
    <source>
        <dbReference type="EMBL" id="KAK7391315.1"/>
    </source>
</evidence>
<dbReference type="Gene3D" id="1.25.40.10">
    <property type="entry name" value="Tetratricopeptide repeat domain"/>
    <property type="match status" value="1"/>
</dbReference>
<comment type="caution">
    <text evidence="1">The sequence shown here is derived from an EMBL/GenBank/DDBJ whole genome shotgun (WGS) entry which is preliminary data.</text>
</comment>
<dbReference type="InterPro" id="IPR011990">
    <property type="entry name" value="TPR-like_helical_dom_sf"/>
</dbReference>
<keyword evidence="2" id="KW-1185">Reference proteome</keyword>
<proteinExistence type="predicted"/>
<dbReference type="EMBL" id="JAYMYS010000005">
    <property type="protein sequence ID" value="KAK7391315.1"/>
    <property type="molecule type" value="Genomic_DNA"/>
</dbReference>
<dbReference type="CDD" id="cd06466">
    <property type="entry name" value="p23_CS_SGT1_like"/>
    <property type="match status" value="1"/>
</dbReference>
<dbReference type="InterPro" id="IPR044563">
    <property type="entry name" value="Sgt1-like"/>
</dbReference>
<evidence type="ECO:0000313" key="2">
    <source>
        <dbReference type="Proteomes" id="UP001386955"/>
    </source>
</evidence>
<dbReference type="InterPro" id="IPR008978">
    <property type="entry name" value="HSP20-like_chaperone"/>
</dbReference>
<dbReference type="SUPFAM" id="SSF48452">
    <property type="entry name" value="TPR-like"/>
    <property type="match status" value="1"/>
</dbReference>
<organism evidence="1 2">
    <name type="scientific">Psophocarpus tetragonolobus</name>
    <name type="common">Winged bean</name>
    <name type="synonym">Dolichos tetragonolobus</name>
    <dbReference type="NCBI Taxonomy" id="3891"/>
    <lineage>
        <taxon>Eukaryota</taxon>
        <taxon>Viridiplantae</taxon>
        <taxon>Streptophyta</taxon>
        <taxon>Embryophyta</taxon>
        <taxon>Tracheophyta</taxon>
        <taxon>Spermatophyta</taxon>
        <taxon>Magnoliopsida</taxon>
        <taxon>eudicotyledons</taxon>
        <taxon>Gunneridae</taxon>
        <taxon>Pentapetalae</taxon>
        <taxon>rosids</taxon>
        <taxon>fabids</taxon>
        <taxon>Fabales</taxon>
        <taxon>Fabaceae</taxon>
        <taxon>Papilionoideae</taxon>
        <taxon>50 kb inversion clade</taxon>
        <taxon>NPAAA clade</taxon>
        <taxon>indigoferoid/millettioid clade</taxon>
        <taxon>Phaseoleae</taxon>
        <taxon>Psophocarpus</taxon>
    </lineage>
</organism>
<accession>A0AAN9XGH7</accession>
<name>A0AAN9XGH7_PSOTE</name>
<dbReference type="Gene3D" id="2.60.40.790">
    <property type="match status" value="2"/>
</dbReference>
<reference evidence="1 2" key="1">
    <citation type="submission" date="2024-01" db="EMBL/GenBank/DDBJ databases">
        <title>The genomes of 5 underutilized Papilionoideae crops provide insights into root nodulation and disease resistanc.</title>
        <authorList>
            <person name="Jiang F."/>
        </authorList>
    </citation>
    <scope>NUCLEOTIDE SEQUENCE [LARGE SCALE GENOMIC DNA]</scope>
    <source>
        <strain evidence="1">DUOXIRENSHENG_FW03</strain>
        <tissue evidence="1">Leaves</tissue>
    </source>
</reference>
<dbReference type="AlphaFoldDB" id="A0AAN9XGH7"/>
<dbReference type="SUPFAM" id="SSF49764">
    <property type="entry name" value="HSP20-like chaperones"/>
    <property type="match status" value="1"/>
</dbReference>
<dbReference type="Proteomes" id="UP001386955">
    <property type="component" value="Unassembled WGS sequence"/>
</dbReference>
<protein>
    <submittedName>
        <fullName evidence="1">Uncharacterized protein</fullName>
    </submittedName>
</protein>
<sequence length="225" mass="25091">MITMSSPKTSSLRPLVLAPTTLTFMLIVPRSTSKSTTSWAVAEGNKVIEFNPSHSKAYLWKGTVCIKLEEYQTAKATLEMGASLAPTDFKFSDLNKQCDNLIQESSTTLAAKKAVEPENDLPKPPTVTVTKPKYRHEFYQKPDEVVLTIFTKGIPRDSITMDFGEQIIVPTKCRCEVMPTKIEICPAKIEHIQWTNLEFNKSSTFPLPQRVNVLPGRGAAVLVFL</sequence>